<gene>
    <name evidence="2" type="ORF">PSON_ATCC_30995.1.T1610058</name>
</gene>
<keyword evidence="3" id="KW-1185">Reference proteome</keyword>
<name>A0A8S1RG04_9CILI</name>
<reference evidence="2" key="1">
    <citation type="submission" date="2021-01" db="EMBL/GenBank/DDBJ databases">
        <authorList>
            <consortium name="Genoscope - CEA"/>
            <person name="William W."/>
        </authorList>
    </citation>
    <scope>NUCLEOTIDE SEQUENCE</scope>
</reference>
<dbReference type="AlphaFoldDB" id="A0A8S1RG04"/>
<feature type="compositionally biased region" description="Basic residues" evidence="1">
    <location>
        <begin position="1"/>
        <end position="16"/>
    </location>
</feature>
<proteinExistence type="predicted"/>
<sequence>MPTKRRAKKKNKRAIKQQKSGKVEKQKPEKIEYQPKLTNRTQSKSRAQNKSNDQNKTKEQQKQQEKPLVKDIIDLSNNNGQHQDCQIQKGFPALSTFNHQEGILTHCH</sequence>
<feature type="region of interest" description="Disordered" evidence="1">
    <location>
        <begin position="1"/>
        <end position="70"/>
    </location>
</feature>
<organism evidence="2 3">
    <name type="scientific">Paramecium sonneborni</name>
    <dbReference type="NCBI Taxonomy" id="65129"/>
    <lineage>
        <taxon>Eukaryota</taxon>
        <taxon>Sar</taxon>
        <taxon>Alveolata</taxon>
        <taxon>Ciliophora</taxon>
        <taxon>Intramacronucleata</taxon>
        <taxon>Oligohymenophorea</taxon>
        <taxon>Peniculida</taxon>
        <taxon>Parameciidae</taxon>
        <taxon>Paramecium</taxon>
    </lineage>
</organism>
<feature type="compositionally biased region" description="Basic and acidic residues" evidence="1">
    <location>
        <begin position="53"/>
        <end position="70"/>
    </location>
</feature>
<feature type="compositionally biased region" description="Basic and acidic residues" evidence="1">
    <location>
        <begin position="21"/>
        <end position="33"/>
    </location>
</feature>
<protein>
    <submittedName>
        <fullName evidence="2">Uncharacterized protein</fullName>
    </submittedName>
</protein>
<evidence type="ECO:0000313" key="3">
    <source>
        <dbReference type="Proteomes" id="UP000692954"/>
    </source>
</evidence>
<comment type="caution">
    <text evidence="2">The sequence shown here is derived from an EMBL/GenBank/DDBJ whole genome shotgun (WGS) entry which is preliminary data.</text>
</comment>
<dbReference type="Proteomes" id="UP000692954">
    <property type="component" value="Unassembled WGS sequence"/>
</dbReference>
<feature type="compositionally biased region" description="Polar residues" evidence="1">
    <location>
        <begin position="36"/>
        <end position="52"/>
    </location>
</feature>
<evidence type="ECO:0000256" key="1">
    <source>
        <dbReference type="SAM" id="MobiDB-lite"/>
    </source>
</evidence>
<accession>A0A8S1RG04</accession>
<evidence type="ECO:0000313" key="2">
    <source>
        <dbReference type="EMBL" id="CAD8125675.1"/>
    </source>
</evidence>
<dbReference type="EMBL" id="CAJJDN010000161">
    <property type="protein sequence ID" value="CAD8125675.1"/>
    <property type="molecule type" value="Genomic_DNA"/>
</dbReference>